<name>A0AB73SZ40_9FIRM</name>
<dbReference type="EMBL" id="QGGY01000016">
    <property type="protein sequence ID" value="PWJ72694.1"/>
    <property type="molecule type" value="Genomic_DNA"/>
</dbReference>
<dbReference type="InterPro" id="IPR027417">
    <property type="entry name" value="P-loop_NTPase"/>
</dbReference>
<organism evidence="1 2">
    <name type="scientific">Murimonas intestini</name>
    <dbReference type="NCBI Taxonomy" id="1337051"/>
    <lineage>
        <taxon>Bacteria</taxon>
        <taxon>Bacillati</taxon>
        <taxon>Bacillota</taxon>
        <taxon>Clostridia</taxon>
        <taxon>Lachnospirales</taxon>
        <taxon>Lachnospiraceae</taxon>
        <taxon>Murimonas</taxon>
    </lineage>
</organism>
<accession>A0AB73SZ40</accession>
<protein>
    <submittedName>
        <fullName evidence="1">AAA domain-containing protein</fullName>
    </submittedName>
</protein>
<comment type="caution">
    <text evidence="1">The sequence shown here is derived from an EMBL/GenBank/DDBJ whole genome shotgun (WGS) entry which is preliminary data.</text>
</comment>
<evidence type="ECO:0000313" key="1">
    <source>
        <dbReference type="EMBL" id="PWJ72694.1"/>
    </source>
</evidence>
<evidence type="ECO:0000313" key="2">
    <source>
        <dbReference type="Proteomes" id="UP000245412"/>
    </source>
</evidence>
<gene>
    <name evidence="1" type="ORF">C7383_1168</name>
</gene>
<keyword evidence="2" id="KW-1185">Reference proteome</keyword>
<dbReference type="RefSeq" id="WP_109748168.1">
    <property type="nucleotide sequence ID" value="NZ_JANKBI010000016.1"/>
</dbReference>
<dbReference type="Proteomes" id="UP000245412">
    <property type="component" value="Unassembled WGS sequence"/>
</dbReference>
<reference evidence="1 2" key="1">
    <citation type="submission" date="2018-05" db="EMBL/GenBank/DDBJ databases">
        <authorList>
            <person name="Goeker M."/>
            <person name="Huntemann M."/>
            <person name="Clum A."/>
            <person name="Pillay M."/>
            <person name="Palaniappan K."/>
            <person name="Varghese N."/>
            <person name="Mikhailova N."/>
            <person name="Stamatis D."/>
            <person name="Reddy T."/>
            <person name="Daum C."/>
            <person name="Shapiro N."/>
            <person name="Ivanova N."/>
            <person name="Kyrpides N."/>
            <person name="Woyke T."/>
        </authorList>
    </citation>
    <scope>NUCLEOTIDE SEQUENCE [LARGE SCALE GENOMIC DNA]</scope>
    <source>
        <strain evidence="1 2">DSM 26524</strain>
    </source>
</reference>
<proteinExistence type="predicted"/>
<dbReference type="Gene3D" id="3.40.50.300">
    <property type="entry name" value="P-loop containing nucleotide triphosphate hydrolases"/>
    <property type="match status" value="1"/>
</dbReference>
<dbReference type="AlphaFoldDB" id="A0AB73SZ40"/>
<dbReference type="Pfam" id="PF13481">
    <property type="entry name" value="AAA_25"/>
    <property type="match status" value="1"/>
</dbReference>
<sequence>MEETKTELQMIKMSEVQSQKVSWLWYPFIPYGKLTIIQGDPGDGKTTMVLNIAAKLSNGEGLDNEMKLTEPLNVIYQTAEDGLADTVKPRLEVAGADCENISVIDESIKSLSMIDERLEEAIIRTKAKMLILDPIQAYLGGGMDMNRANEARDMTKKLAALAEKYQCAIVLVGHMNKAAGNKAAYRGMGSIDFFAVARSVLLVGRVEGEANIRAVVQIKNNLAAFGHPKGFELSENGFCWLGDYDITADEVLGGIAPKANKMEQAKRLLRELAETNNAMQSNEIVNIADEQGISKRTLENAKKELGIRAKRINNSWYWELDKIRLK</sequence>
<dbReference type="SUPFAM" id="SSF52540">
    <property type="entry name" value="P-loop containing nucleoside triphosphate hydrolases"/>
    <property type="match status" value="1"/>
</dbReference>